<evidence type="ECO:0000313" key="3">
    <source>
        <dbReference type="EMBL" id="SHE40449.1"/>
    </source>
</evidence>
<dbReference type="EMBL" id="FQUW01000005">
    <property type="protein sequence ID" value="SHE40449.1"/>
    <property type="molecule type" value="Genomic_DNA"/>
</dbReference>
<dbReference type="PANTHER" id="PTHR37423">
    <property type="entry name" value="SOLUBLE LYTIC MUREIN TRANSGLYCOSYLASE-RELATED"/>
    <property type="match status" value="1"/>
</dbReference>
<proteinExistence type="inferred from homology"/>
<dbReference type="GO" id="GO:0016020">
    <property type="term" value="C:membrane"/>
    <property type="evidence" value="ECO:0007669"/>
    <property type="project" value="InterPro"/>
</dbReference>
<dbReference type="GO" id="GO:0000270">
    <property type="term" value="P:peptidoglycan metabolic process"/>
    <property type="evidence" value="ECO:0007669"/>
    <property type="project" value="InterPro"/>
</dbReference>
<reference evidence="4" key="1">
    <citation type="submission" date="2016-11" db="EMBL/GenBank/DDBJ databases">
        <authorList>
            <person name="Varghese N."/>
            <person name="Submissions S."/>
        </authorList>
    </citation>
    <scope>NUCLEOTIDE SEQUENCE [LARGE SCALE GENOMIC DNA]</scope>
    <source>
        <strain evidence="4">DSM 11792</strain>
    </source>
</reference>
<dbReference type="PROSITE" id="PS00922">
    <property type="entry name" value="TRANSGLYCOSYLASE"/>
    <property type="match status" value="1"/>
</dbReference>
<accession>A0A1M4T7I4</accession>
<gene>
    <name evidence="3" type="ORF">SAMN02745218_00250</name>
</gene>
<dbReference type="InterPro" id="IPR023346">
    <property type="entry name" value="Lysozyme-like_dom_sf"/>
</dbReference>
<sequence length="237" mass="24798">MFVPVASLIPDHASLQNNMPGGISAAPDQAFAFMLASALESSLKNEKTGEGKQVAGDISPLSITLFFLLLGAGNGGILPLWTALSLLLSGEGNREQKPAAASSNERPSGAGRYDALFDRVAAKYGLEPALLKAVARVESGFNPHAVSPAGAVGLMQLMPATAAAMGVRNPLDPGENLEGGARYLKSLLEKFNGNVELALAAYNAGPGAVQRYGGIPPYRETQQYLQRVAAARYEFLV</sequence>
<dbReference type="GO" id="GO:0008933">
    <property type="term" value="F:peptidoglycan lytic transglycosylase activity"/>
    <property type="evidence" value="ECO:0007669"/>
    <property type="project" value="InterPro"/>
</dbReference>
<dbReference type="AlphaFoldDB" id="A0A1M4T7I4"/>
<evidence type="ECO:0000259" key="2">
    <source>
        <dbReference type="Pfam" id="PF01464"/>
    </source>
</evidence>
<dbReference type="Proteomes" id="UP000184196">
    <property type="component" value="Unassembled WGS sequence"/>
</dbReference>
<evidence type="ECO:0000256" key="1">
    <source>
        <dbReference type="ARBA" id="ARBA00007734"/>
    </source>
</evidence>
<name>A0A1M4T7I4_9FIRM</name>
<dbReference type="PANTHER" id="PTHR37423:SF2">
    <property type="entry name" value="MEMBRANE-BOUND LYTIC MUREIN TRANSGLYCOSYLASE C"/>
    <property type="match status" value="1"/>
</dbReference>
<dbReference type="CDD" id="cd00254">
    <property type="entry name" value="LT-like"/>
    <property type="match status" value="1"/>
</dbReference>
<dbReference type="InterPro" id="IPR008258">
    <property type="entry name" value="Transglycosylase_SLT_dom_1"/>
</dbReference>
<dbReference type="RefSeq" id="WP_278247925.1">
    <property type="nucleotide sequence ID" value="NZ_FQUW01000005.1"/>
</dbReference>
<comment type="similarity">
    <text evidence="1">Belongs to the transglycosylase Slt family.</text>
</comment>
<organism evidence="3 4">
    <name type="scientific">Desulfofundulus australicus DSM 11792</name>
    <dbReference type="NCBI Taxonomy" id="1121425"/>
    <lineage>
        <taxon>Bacteria</taxon>
        <taxon>Bacillati</taxon>
        <taxon>Bacillota</taxon>
        <taxon>Clostridia</taxon>
        <taxon>Eubacteriales</taxon>
        <taxon>Peptococcaceae</taxon>
        <taxon>Desulfofundulus</taxon>
    </lineage>
</organism>
<evidence type="ECO:0000313" key="4">
    <source>
        <dbReference type="Proteomes" id="UP000184196"/>
    </source>
</evidence>
<feature type="domain" description="Transglycosylase SLT" evidence="2">
    <location>
        <begin position="117"/>
        <end position="220"/>
    </location>
</feature>
<dbReference type="Pfam" id="PF01464">
    <property type="entry name" value="SLT"/>
    <property type="match status" value="1"/>
</dbReference>
<dbReference type="InterPro" id="IPR000189">
    <property type="entry name" value="Transglyc_AS"/>
</dbReference>
<dbReference type="SUPFAM" id="SSF53955">
    <property type="entry name" value="Lysozyme-like"/>
    <property type="match status" value="1"/>
</dbReference>
<keyword evidence="4" id="KW-1185">Reference proteome</keyword>
<protein>
    <submittedName>
        <fullName evidence="3">Transglycosylase SLT domain-containing protein</fullName>
    </submittedName>
</protein>
<dbReference type="Gene3D" id="1.10.530.10">
    <property type="match status" value="1"/>
</dbReference>